<accession>A0A1Z5KT49</accession>
<dbReference type="GO" id="GO:0003713">
    <property type="term" value="F:transcription coactivator activity"/>
    <property type="evidence" value="ECO:0007669"/>
    <property type="project" value="TreeGrafter"/>
</dbReference>
<comment type="similarity">
    <text evidence="1">Belongs to the CCDC124 family.</text>
</comment>
<dbReference type="Pfam" id="PF06244">
    <property type="entry name" value="Ccdc124"/>
    <property type="match status" value="1"/>
</dbReference>
<dbReference type="EMBL" id="BDSP01000289">
    <property type="protein sequence ID" value="GAX29347.1"/>
    <property type="molecule type" value="Genomic_DNA"/>
</dbReference>
<evidence type="ECO:0000256" key="3">
    <source>
        <dbReference type="SAM" id="MobiDB-lite"/>
    </source>
</evidence>
<evidence type="ECO:0000256" key="2">
    <source>
        <dbReference type="ARBA" id="ARBA00023054"/>
    </source>
</evidence>
<feature type="compositionally biased region" description="Basic and acidic residues" evidence="3">
    <location>
        <begin position="112"/>
        <end position="148"/>
    </location>
</feature>
<feature type="domain" description="LSO1/LSO2" evidence="5">
    <location>
        <begin position="11"/>
        <end position="80"/>
    </location>
</feature>
<feature type="domain" description="Coiled-coil" evidence="4">
    <location>
        <begin position="176"/>
        <end position="244"/>
    </location>
</feature>
<dbReference type="Proteomes" id="UP000198406">
    <property type="component" value="Unassembled WGS sequence"/>
</dbReference>
<sequence length="245" mass="26393">MAGGKKGGPNQKVVDAMAKKAEVEARKQAENDRKKEAAEAQEWAKGANARKASRDEELAAKADEAARKKREKAELLAAEEATLGSGGKSKLPAGPKKGKGKPKNDLALLEDALVKGADKKVRKQKEDEKKRVEEEKKRMEEKARKEAEAPLDPLLANTEAMLEGAGGREANVASMEEGAASGIDAALGSLGISGVGKPAKNLYKDFEAAMLPQIKEEFPGLRLSQQKEKVFALWKKSPENPQNQI</sequence>
<dbReference type="InterPro" id="IPR054414">
    <property type="entry name" value="Ccdc124/Oxs1_C"/>
</dbReference>
<feature type="region of interest" description="Disordered" evidence="3">
    <location>
        <begin position="19"/>
        <end position="155"/>
    </location>
</feature>
<feature type="compositionally biased region" description="Basic and acidic residues" evidence="3">
    <location>
        <begin position="19"/>
        <end position="38"/>
    </location>
</feature>
<evidence type="ECO:0000259" key="4">
    <source>
        <dbReference type="Pfam" id="PF06244"/>
    </source>
</evidence>
<proteinExistence type="inferred from homology"/>
<dbReference type="InterPro" id="IPR054413">
    <property type="entry name" value="LSO1/2"/>
</dbReference>
<evidence type="ECO:0000313" key="7">
    <source>
        <dbReference type="Proteomes" id="UP000198406"/>
    </source>
</evidence>
<comment type="caution">
    <text evidence="6">The sequence shown here is derived from an EMBL/GenBank/DDBJ whole genome shotgun (WGS) entry which is preliminary data.</text>
</comment>
<name>A0A1Z5KT49_FISSO</name>
<evidence type="ECO:0000259" key="5">
    <source>
        <dbReference type="Pfam" id="PF22048"/>
    </source>
</evidence>
<evidence type="ECO:0000313" key="6">
    <source>
        <dbReference type="EMBL" id="GAX29347.1"/>
    </source>
</evidence>
<feature type="compositionally biased region" description="Low complexity" evidence="3">
    <location>
        <begin position="75"/>
        <end position="95"/>
    </location>
</feature>
<feature type="compositionally biased region" description="Basic and acidic residues" evidence="3">
    <location>
        <begin position="52"/>
        <end position="74"/>
    </location>
</feature>
<dbReference type="PANTHER" id="PTHR21680">
    <property type="entry name" value="COILED-COIL DOMAIN-CONTAINING PROTEIN 124"/>
    <property type="match status" value="1"/>
</dbReference>
<keyword evidence="2" id="KW-0175">Coiled coil</keyword>
<dbReference type="InterPro" id="IPR010422">
    <property type="entry name" value="Ccdc124/Oxs1"/>
</dbReference>
<dbReference type="InParanoid" id="A0A1Z5KT49"/>
<keyword evidence="7" id="KW-1185">Reference proteome</keyword>
<gene>
    <name evidence="6" type="ORF">FisN_16Hh218</name>
</gene>
<evidence type="ECO:0000256" key="1">
    <source>
        <dbReference type="ARBA" id="ARBA00008296"/>
    </source>
</evidence>
<protein>
    <recommendedName>
        <fullName evidence="8">HMG box domain-containing protein</fullName>
    </recommendedName>
</protein>
<dbReference type="GO" id="GO:0005634">
    <property type="term" value="C:nucleus"/>
    <property type="evidence" value="ECO:0007669"/>
    <property type="project" value="TreeGrafter"/>
</dbReference>
<feature type="compositionally biased region" description="Low complexity" evidence="3">
    <location>
        <begin position="40"/>
        <end position="49"/>
    </location>
</feature>
<dbReference type="GO" id="GO:0006366">
    <property type="term" value="P:transcription by RNA polymerase II"/>
    <property type="evidence" value="ECO:0007669"/>
    <property type="project" value="TreeGrafter"/>
</dbReference>
<dbReference type="Pfam" id="PF22048">
    <property type="entry name" value="LSO1_2-like"/>
    <property type="match status" value="1"/>
</dbReference>
<dbReference type="PANTHER" id="PTHR21680:SF0">
    <property type="entry name" value="COILED-COIL DOMAIN-CONTAINING PROTEIN 124"/>
    <property type="match status" value="1"/>
</dbReference>
<dbReference type="OrthoDB" id="76412at2759"/>
<organism evidence="6 7">
    <name type="scientific">Fistulifera solaris</name>
    <name type="common">Oleaginous diatom</name>
    <dbReference type="NCBI Taxonomy" id="1519565"/>
    <lineage>
        <taxon>Eukaryota</taxon>
        <taxon>Sar</taxon>
        <taxon>Stramenopiles</taxon>
        <taxon>Ochrophyta</taxon>
        <taxon>Bacillariophyta</taxon>
        <taxon>Bacillariophyceae</taxon>
        <taxon>Bacillariophycidae</taxon>
        <taxon>Naviculales</taxon>
        <taxon>Naviculaceae</taxon>
        <taxon>Fistulifera</taxon>
    </lineage>
</organism>
<reference evidence="6 7" key="1">
    <citation type="journal article" date="2015" name="Plant Cell">
        <title>Oil accumulation by the oleaginous diatom Fistulifera solaris as revealed by the genome and transcriptome.</title>
        <authorList>
            <person name="Tanaka T."/>
            <person name="Maeda Y."/>
            <person name="Veluchamy A."/>
            <person name="Tanaka M."/>
            <person name="Abida H."/>
            <person name="Marechal E."/>
            <person name="Bowler C."/>
            <person name="Muto M."/>
            <person name="Sunaga Y."/>
            <person name="Tanaka M."/>
            <person name="Yoshino T."/>
            <person name="Taniguchi T."/>
            <person name="Fukuda Y."/>
            <person name="Nemoto M."/>
            <person name="Matsumoto M."/>
            <person name="Wong P.S."/>
            <person name="Aburatani S."/>
            <person name="Fujibuchi W."/>
        </authorList>
    </citation>
    <scope>NUCLEOTIDE SEQUENCE [LARGE SCALE GENOMIC DNA]</scope>
    <source>
        <strain evidence="6 7">JPCC DA0580</strain>
    </source>
</reference>
<evidence type="ECO:0008006" key="8">
    <source>
        <dbReference type="Google" id="ProtNLM"/>
    </source>
</evidence>
<dbReference type="AlphaFoldDB" id="A0A1Z5KT49"/>